<evidence type="ECO:0000313" key="2">
    <source>
        <dbReference type="Proteomes" id="UP000694541"/>
    </source>
</evidence>
<dbReference type="AlphaFoldDB" id="A0A8B9NF63"/>
<name>A0A8B9NF63_9AVES</name>
<evidence type="ECO:0000313" key="1">
    <source>
        <dbReference type="Ensembl" id="ENSANIP00000021599.1"/>
    </source>
</evidence>
<organism evidence="1 2">
    <name type="scientific">Accipiter nisus</name>
    <name type="common">Eurasian sparrowhawk</name>
    <dbReference type="NCBI Taxonomy" id="211598"/>
    <lineage>
        <taxon>Eukaryota</taxon>
        <taxon>Metazoa</taxon>
        <taxon>Chordata</taxon>
        <taxon>Craniata</taxon>
        <taxon>Vertebrata</taxon>
        <taxon>Euteleostomi</taxon>
        <taxon>Archelosauria</taxon>
        <taxon>Archosauria</taxon>
        <taxon>Dinosauria</taxon>
        <taxon>Saurischia</taxon>
        <taxon>Theropoda</taxon>
        <taxon>Coelurosauria</taxon>
        <taxon>Aves</taxon>
        <taxon>Neognathae</taxon>
        <taxon>Neoaves</taxon>
        <taxon>Telluraves</taxon>
        <taxon>Accipitrimorphae</taxon>
        <taxon>Accipitriformes</taxon>
        <taxon>Accipitridae</taxon>
        <taxon>Accipitrinae</taxon>
        <taxon>Accipiter</taxon>
    </lineage>
</organism>
<accession>A0A8B9NF63</accession>
<keyword evidence="2" id="KW-1185">Reference proteome</keyword>
<proteinExistence type="predicted"/>
<sequence>MELLKKWLGHPEDIYNLLRFKMGGYRAVMPRIDPVSGTGCGFGFILRGSPDLGIFNV</sequence>
<reference evidence="1" key="1">
    <citation type="submission" date="2025-08" db="UniProtKB">
        <authorList>
            <consortium name="Ensembl"/>
        </authorList>
    </citation>
    <scope>IDENTIFICATION</scope>
</reference>
<reference evidence="1" key="2">
    <citation type="submission" date="2025-09" db="UniProtKB">
        <authorList>
            <consortium name="Ensembl"/>
        </authorList>
    </citation>
    <scope>IDENTIFICATION</scope>
</reference>
<dbReference type="Ensembl" id="ENSANIT00000022313.1">
    <property type="protein sequence ID" value="ENSANIP00000021599.1"/>
    <property type="gene ID" value="ENSANIG00000014666.1"/>
</dbReference>
<protein>
    <submittedName>
        <fullName evidence="1">Uncharacterized protein</fullName>
    </submittedName>
</protein>
<dbReference type="Proteomes" id="UP000694541">
    <property type="component" value="Unplaced"/>
</dbReference>